<dbReference type="GO" id="GO:0030099">
    <property type="term" value="P:myeloid cell differentiation"/>
    <property type="evidence" value="ECO:0007669"/>
    <property type="project" value="TreeGrafter"/>
</dbReference>
<dbReference type="EMBL" id="VCGU01000004">
    <property type="protein sequence ID" value="TRY77340.1"/>
    <property type="molecule type" value="Genomic_DNA"/>
</dbReference>
<gene>
    <name evidence="4" type="ORF">TCAL_10527</name>
</gene>
<dbReference type="OrthoDB" id="10032067at2759"/>
<feature type="coiled-coil region" evidence="1">
    <location>
        <begin position="342"/>
        <end position="376"/>
    </location>
</feature>
<dbReference type="GO" id="GO:0006351">
    <property type="term" value="P:DNA-templated transcription"/>
    <property type="evidence" value="ECO:0007669"/>
    <property type="project" value="InterPro"/>
</dbReference>
<organism evidence="4 5">
    <name type="scientific">Tigriopus californicus</name>
    <name type="common">Marine copepod</name>
    <dbReference type="NCBI Taxonomy" id="6832"/>
    <lineage>
        <taxon>Eukaryota</taxon>
        <taxon>Metazoa</taxon>
        <taxon>Ecdysozoa</taxon>
        <taxon>Arthropoda</taxon>
        <taxon>Crustacea</taxon>
        <taxon>Multicrustacea</taxon>
        <taxon>Hexanauplia</taxon>
        <taxon>Copepoda</taxon>
        <taxon>Harpacticoida</taxon>
        <taxon>Harpacticidae</taxon>
        <taxon>Tigriopus</taxon>
    </lineage>
</organism>
<dbReference type="GO" id="GO:0000978">
    <property type="term" value="F:RNA polymerase II cis-regulatory region sequence-specific DNA binding"/>
    <property type="evidence" value="ECO:0007669"/>
    <property type="project" value="TreeGrafter"/>
</dbReference>
<dbReference type="Proteomes" id="UP000318571">
    <property type="component" value="Chromosome 5"/>
</dbReference>
<comment type="caution">
    <text evidence="4">The sequence shown here is derived from an EMBL/GenBank/DDBJ whole genome shotgun (WGS) entry which is preliminary data.</text>
</comment>
<dbReference type="SMART" id="SM00338">
    <property type="entry name" value="BRLZ"/>
    <property type="match status" value="1"/>
</dbReference>
<protein>
    <recommendedName>
        <fullName evidence="3">BZIP domain-containing protein</fullName>
    </recommendedName>
</protein>
<keyword evidence="5" id="KW-1185">Reference proteome</keyword>
<evidence type="ECO:0000256" key="1">
    <source>
        <dbReference type="SAM" id="Coils"/>
    </source>
</evidence>
<dbReference type="InterPro" id="IPR004827">
    <property type="entry name" value="bZIP"/>
</dbReference>
<dbReference type="InterPro" id="IPR046347">
    <property type="entry name" value="bZIP_sf"/>
</dbReference>
<feature type="compositionally biased region" description="Polar residues" evidence="2">
    <location>
        <begin position="25"/>
        <end position="41"/>
    </location>
</feature>
<dbReference type="PANTHER" id="PTHR23334">
    <property type="entry name" value="CCAAT/ENHANCER BINDING PROTEIN"/>
    <property type="match status" value="1"/>
</dbReference>
<dbReference type="PROSITE" id="PS50217">
    <property type="entry name" value="BZIP"/>
    <property type="match status" value="1"/>
</dbReference>
<dbReference type="AlphaFoldDB" id="A0A553PI38"/>
<evidence type="ECO:0000256" key="2">
    <source>
        <dbReference type="SAM" id="MobiDB-lite"/>
    </source>
</evidence>
<name>A0A553PI38_TIGCA</name>
<accession>A0A553PI38</accession>
<dbReference type="SUPFAM" id="SSF57959">
    <property type="entry name" value="Leucine zipper domain"/>
    <property type="match status" value="1"/>
</dbReference>
<dbReference type="CDD" id="cd14693">
    <property type="entry name" value="bZIP_CEBP"/>
    <property type="match status" value="1"/>
</dbReference>
<dbReference type="Pfam" id="PF07716">
    <property type="entry name" value="bZIP_2"/>
    <property type="match status" value="1"/>
</dbReference>
<dbReference type="InterPro" id="IPR031106">
    <property type="entry name" value="C/EBP"/>
</dbReference>
<feature type="region of interest" description="Disordered" evidence="2">
    <location>
        <begin position="11"/>
        <end position="80"/>
    </location>
</feature>
<evidence type="ECO:0000313" key="5">
    <source>
        <dbReference type="Proteomes" id="UP000318571"/>
    </source>
</evidence>
<dbReference type="GO" id="GO:0000981">
    <property type="term" value="F:DNA-binding transcription factor activity, RNA polymerase II-specific"/>
    <property type="evidence" value="ECO:0007669"/>
    <property type="project" value="TreeGrafter"/>
</dbReference>
<proteinExistence type="predicted"/>
<dbReference type="Gene3D" id="1.20.5.170">
    <property type="match status" value="1"/>
</dbReference>
<feature type="domain" description="BZIP" evidence="3">
    <location>
        <begin position="324"/>
        <end position="387"/>
    </location>
</feature>
<dbReference type="STRING" id="6832.A0A553PI38"/>
<evidence type="ECO:0000313" key="4">
    <source>
        <dbReference type="EMBL" id="TRY77340.1"/>
    </source>
</evidence>
<evidence type="ECO:0000259" key="3">
    <source>
        <dbReference type="PROSITE" id="PS50217"/>
    </source>
</evidence>
<reference evidence="4 5" key="1">
    <citation type="journal article" date="2018" name="Nat. Ecol. Evol.">
        <title>Genomic signatures of mitonuclear coevolution across populations of Tigriopus californicus.</title>
        <authorList>
            <person name="Barreto F.S."/>
            <person name="Watson E.T."/>
            <person name="Lima T.G."/>
            <person name="Willett C.S."/>
            <person name="Edmands S."/>
            <person name="Li W."/>
            <person name="Burton R.S."/>
        </authorList>
    </citation>
    <scope>NUCLEOTIDE SEQUENCE [LARGE SCALE GENOMIC DNA]</scope>
    <source>
        <strain evidence="4 5">San Diego</strain>
    </source>
</reference>
<keyword evidence="1" id="KW-0175">Coiled coil</keyword>
<sequence>MPSGFWSRVISYSNGYPEDDDPHHTNQPMPYQHQPTYSRSHPNMPDPEFSPFSGQPGYLNESHSYDPAQFDPSAPQGDKLEFKYEGPVQTYQQRGYPLAIPDASSFQTPEIVALPINGNPVEYAMNPSQVMSAVSPFEDDMKPEIQGKGQQGSWYLNNQSLGNNLDYNRNYWQTQAQPLSQPNPSELCTKSNNAYQELAISQEFAHERHRKSSEEPLNLSALPNLDQAHGTVPYRQSQPMSLPDPTHMNDFYENGPKFSSNNNHHLQDSNVLDHHHPHHHHLRNKHFLTPYCDEHERHLVTPGLGHSSKMASTANHVKGPKEKTMQYMLRRERNNIAVRKSREKAKRSFEELVRKEKFLKERNASLELKLAKLSRDVIKLRGYYRSLKEAGMVN</sequence>
<dbReference type="PANTHER" id="PTHR23334:SF62">
    <property type="entry name" value="CCAAT_ENHANCER BINDING PROTEIN (C_EBP) 1"/>
    <property type="match status" value="1"/>
</dbReference>